<gene>
    <name evidence="2" type="ORF">pipiens_004789</name>
</gene>
<dbReference type="InterPro" id="IPR036047">
    <property type="entry name" value="F-box-like_dom_sf"/>
</dbReference>
<protein>
    <recommendedName>
        <fullName evidence="1">F-box domain-containing protein</fullName>
    </recommendedName>
</protein>
<comment type="caution">
    <text evidence="2">The sequence shown here is derived from an EMBL/GenBank/DDBJ whole genome shotgun (WGS) entry which is preliminary data.</text>
</comment>
<name>A0ABD1CF08_CULPP</name>
<dbReference type="Gene3D" id="1.20.1280.50">
    <property type="match status" value="1"/>
</dbReference>
<dbReference type="Pfam" id="PF12937">
    <property type="entry name" value="F-box-like"/>
    <property type="match status" value="1"/>
</dbReference>
<proteinExistence type="predicted"/>
<evidence type="ECO:0000259" key="1">
    <source>
        <dbReference type="SMART" id="SM00256"/>
    </source>
</evidence>
<evidence type="ECO:0000313" key="2">
    <source>
        <dbReference type="EMBL" id="KAL1374895.1"/>
    </source>
</evidence>
<dbReference type="Gene3D" id="3.80.10.10">
    <property type="entry name" value="Ribonuclease Inhibitor"/>
    <property type="match status" value="1"/>
</dbReference>
<evidence type="ECO:0000313" key="3">
    <source>
        <dbReference type="Proteomes" id="UP001562425"/>
    </source>
</evidence>
<dbReference type="EMBL" id="JBEHCU010012951">
    <property type="protein sequence ID" value="KAL1374895.1"/>
    <property type="molecule type" value="Genomic_DNA"/>
</dbReference>
<organism evidence="2 3">
    <name type="scientific">Culex pipiens pipiens</name>
    <name type="common">Northern house mosquito</name>
    <dbReference type="NCBI Taxonomy" id="38569"/>
    <lineage>
        <taxon>Eukaryota</taxon>
        <taxon>Metazoa</taxon>
        <taxon>Ecdysozoa</taxon>
        <taxon>Arthropoda</taxon>
        <taxon>Hexapoda</taxon>
        <taxon>Insecta</taxon>
        <taxon>Pterygota</taxon>
        <taxon>Neoptera</taxon>
        <taxon>Endopterygota</taxon>
        <taxon>Diptera</taxon>
        <taxon>Nematocera</taxon>
        <taxon>Culicoidea</taxon>
        <taxon>Culicidae</taxon>
        <taxon>Culicinae</taxon>
        <taxon>Culicini</taxon>
        <taxon>Culex</taxon>
        <taxon>Culex</taxon>
    </lineage>
</organism>
<dbReference type="SMART" id="SM00256">
    <property type="entry name" value="FBOX"/>
    <property type="match status" value="1"/>
</dbReference>
<dbReference type="InterPro" id="IPR001810">
    <property type="entry name" value="F-box_dom"/>
</dbReference>
<accession>A0ABD1CF08</accession>
<dbReference type="AlphaFoldDB" id="A0ABD1CF08"/>
<feature type="domain" description="F-box" evidence="1">
    <location>
        <begin position="7"/>
        <end position="47"/>
    </location>
</feature>
<dbReference type="SUPFAM" id="SSF52047">
    <property type="entry name" value="RNI-like"/>
    <property type="match status" value="1"/>
</dbReference>
<sequence>MDASPAFPAKIWVKIFGNLSAFQLTRARLVCRQWYGIVCGEPSLIGKFTIARVEDFADEERNVNKPAALEAMHRYVRVRLVNAINIPLDTSWLALGENLTFLSMDACCIGTDALVEMLRRAVNLESLRMNDRYCFLQKCQTAINFKLEKMRNLDLRVEDLSEALRVLGQICSPLKTLKIMTIWNDESLDKFRSYLPFLQCVTLDTTLPDDSFVKLLPTTLLHLSITFANVRERYLPLDLSGYHNPNLKTLKLSRFHLPRESFLQCCQHCPNINNLSLGQCSFEDPTEMSTAIALLPSLATLTLLVMSEYLPVECPAPWTVTELALYSCSVSEQAVTQLARQCPQLAGICFDRCAMTGSTVVAMWRQFGARLKSVTLHDCRSLGCEFVDCFVEQRCQLERLTVWNCRLDNASKQRLRVGLGGVHLKLK</sequence>
<dbReference type="SUPFAM" id="SSF81383">
    <property type="entry name" value="F-box domain"/>
    <property type="match status" value="1"/>
</dbReference>
<dbReference type="PANTHER" id="PTHR38926">
    <property type="entry name" value="F-BOX DOMAIN CONTAINING PROTEIN, EXPRESSED"/>
    <property type="match status" value="1"/>
</dbReference>
<keyword evidence="3" id="KW-1185">Reference proteome</keyword>
<reference evidence="2 3" key="1">
    <citation type="submission" date="2024-05" db="EMBL/GenBank/DDBJ databases">
        <title>Culex pipiens pipiens assembly and annotation.</title>
        <authorList>
            <person name="Alout H."/>
            <person name="Durand T."/>
        </authorList>
    </citation>
    <scope>NUCLEOTIDE SEQUENCE [LARGE SCALE GENOMIC DNA]</scope>
    <source>
        <strain evidence="2">HA-2024</strain>
        <tissue evidence="2">Whole body</tissue>
    </source>
</reference>
<dbReference type="InterPro" id="IPR032675">
    <property type="entry name" value="LRR_dom_sf"/>
</dbReference>
<dbReference type="PANTHER" id="PTHR38926:SF5">
    <property type="entry name" value="F-BOX AND LEUCINE-RICH REPEAT PROTEIN 6"/>
    <property type="match status" value="1"/>
</dbReference>
<dbReference type="Proteomes" id="UP001562425">
    <property type="component" value="Unassembled WGS sequence"/>
</dbReference>